<dbReference type="PANTHER" id="PTHR42803:SF1">
    <property type="entry name" value="BROAD-SPECIFICITY LINEAR ACYL-COA DEHYDROGENASE FADE5"/>
    <property type="match status" value="1"/>
</dbReference>
<proteinExistence type="predicted"/>
<evidence type="ECO:0008006" key="2">
    <source>
        <dbReference type="Google" id="ProtNLM"/>
    </source>
</evidence>
<gene>
    <name evidence="1" type="ORF">METZ01_LOCUS466158</name>
</gene>
<dbReference type="SUPFAM" id="SSF56645">
    <property type="entry name" value="Acyl-CoA dehydrogenase NM domain-like"/>
    <property type="match status" value="1"/>
</dbReference>
<name>A0A383B0A2_9ZZZZ</name>
<organism evidence="1">
    <name type="scientific">marine metagenome</name>
    <dbReference type="NCBI Taxonomy" id="408172"/>
    <lineage>
        <taxon>unclassified sequences</taxon>
        <taxon>metagenomes</taxon>
        <taxon>ecological metagenomes</taxon>
    </lineage>
</organism>
<dbReference type="AlphaFoldDB" id="A0A383B0A2"/>
<accession>A0A383B0A2</accession>
<dbReference type="PANTHER" id="PTHR42803">
    <property type="entry name" value="ACYL-COA DEHYDROGENASE"/>
    <property type="match status" value="1"/>
</dbReference>
<reference evidence="1" key="1">
    <citation type="submission" date="2018-05" db="EMBL/GenBank/DDBJ databases">
        <authorList>
            <person name="Lanie J.A."/>
            <person name="Ng W.-L."/>
            <person name="Kazmierczak K.M."/>
            <person name="Andrzejewski T.M."/>
            <person name="Davidsen T.M."/>
            <person name="Wayne K.J."/>
            <person name="Tettelin H."/>
            <person name="Glass J.I."/>
            <person name="Rusch D."/>
            <person name="Podicherti R."/>
            <person name="Tsui H.-C.T."/>
            <person name="Winkler M.E."/>
        </authorList>
    </citation>
    <scope>NUCLEOTIDE SEQUENCE</scope>
</reference>
<sequence length="96" mass="10233">MLFVLDQLIGLDNITKLDGCEDINIDFVEAVLTGAAEIATEVIAPTNVDGDRYGVSLKNGVVEVPPGYQEAYDEYIQGGWNGLGFKPEFGGQGLPA</sequence>
<dbReference type="InterPro" id="IPR009100">
    <property type="entry name" value="AcylCoA_DH/oxidase_NM_dom_sf"/>
</dbReference>
<protein>
    <recommendedName>
        <fullName evidence="2">Acyl-CoA dehydrogenase/oxidase N-terminal domain-containing protein</fullName>
    </recommendedName>
</protein>
<dbReference type="InterPro" id="IPR052166">
    <property type="entry name" value="Diverse_Acyl-CoA_DH"/>
</dbReference>
<evidence type="ECO:0000313" key="1">
    <source>
        <dbReference type="EMBL" id="SVE13304.1"/>
    </source>
</evidence>
<feature type="non-terminal residue" evidence="1">
    <location>
        <position position="96"/>
    </location>
</feature>
<dbReference type="EMBL" id="UINC01196341">
    <property type="protein sequence ID" value="SVE13304.1"/>
    <property type="molecule type" value="Genomic_DNA"/>
</dbReference>
<dbReference type="GO" id="GO:0016627">
    <property type="term" value="F:oxidoreductase activity, acting on the CH-CH group of donors"/>
    <property type="evidence" value="ECO:0007669"/>
    <property type="project" value="InterPro"/>
</dbReference>